<dbReference type="OrthoDB" id="2436231at2759"/>
<gene>
    <name evidence="1" type="ORF">CPELLU_LOCUS18154</name>
</gene>
<dbReference type="Proteomes" id="UP000789759">
    <property type="component" value="Unassembled WGS sequence"/>
</dbReference>
<dbReference type="AlphaFoldDB" id="A0A9N9K401"/>
<comment type="caution">
    <text evidence="1">The sequence shown here is derived from an EMBL/GenBank/DDBJ whole genome shotgun (WGS) entry which is preliminary data.</text>
</comment>
<organism evidence="1 2">
    <name type="scientific">Cetraspora pellucida</name>
    <dbReference type="NCBI Taxonomy" id="1433469"/>
    <lineage>
        <taxon>Eukaryota</taxon>
        <taxon>Fungi</taxon>
        <taxon>Fungi incertae sedis</taxon>
        <taxon>Mucoromycota</taxon>
        <taxon>Glomeromycotina</taxon>
        <taxon>Glomeromycetes</taxon>
        <taxon>Diversisporales</taxon>
        <taxon>Gigasporaceae</taxon>
        <taxon>Cetraspora</taxon>
    </lineage>
</organism>
<name>A0A9N9K401_9GLOM</name>
<feature type="non-terminal residue" evidence="1">
    <location>
        <position position="83"/>
    </location>
</feature>
<proteinExistence type="predicted"/>
<feature type="non-terminal residue" evidence="1">
    <location>
        <position position="1"/>
    </location>
</feature>
<dbReference type="EMBL" id="CAJVQA010034560">
    <property type="protein sequence ID" value="CAG8805956.1"/>
    <property type="molecule type" value="Genomic_DNA"/>
</dbReference>
<keyword evidence="2" id="KW-1185">Reference proteome</keyword>
<sequence>MDAQVVLEESSEDNLELTNFIASFDYESVTSFSYESINITRHILTDEGFTKLMAEVFPSYKLPSEKIIKSILLESYNYIKQTI</sequence>
<evidence type="ECO:0000313" key="1">
    <source>
        <dbReference type="EMBL" id="CAG8805956.1"/>
    </source>
</evidence>
<protein>
    <submittedName>
        <fullName evidence="1">8464_t:CDS:1</fullName>
    </submittedName>
</protein>
<evidence type="ECO:0000313" key="2">
    <source>
        <dbReference type="Proteomes" id="UP000789759"/>
    </source>
</evidence>
<reference evidence="1" key="1">
    <citation type="submission" date="2021-06" db="EMBL/GenBank/DDBJ databases">
        <authorList>
            <person name="Kallberg Y."/>
            <person name="Tangrot J."/>
            <person name="Rosling A."/>
        </authorList>
    </citation>
    <scope>NUCLEOTIDE SEQUENCE</scope>
    <source>
        <strain evidence="1">FL966</strain>
    </source>
</reference>
<accession>A0A9N9K401</accession>